<evidence type="ECO:0000313" key="3">
    <source>
        <dbReference type="WBParaSite" id="Minc3s01109g20798"/>
    </source>
</evidence>
<proteinExistence type="predicted"/>
<dbReference type="AlphaFoldDB" id="A0A914M814"/>
<reference evidence="3" key="1">
    <citation type="submission" date="2022-11" db="UniProtKB">
        <authorList>
            <consortium name="WormBaseParasite"/>
        </authorList>
    </citation>
    <scope>IDENTIFICATION</scope>
</reference>
<dbReference type="Proteomes" id="UP000887563">
    <property type="component" value="Unplaced"/>
</dbReference>
<keyword evidence="2" id="KW-1185">Reference proteome</keyword>
<feature type="region of interest" description="Disordered" evidence="1">
    <location>
        <begin position="62"/>
        <end position="122"/>
    </location>
</feature>
<accession>A0A914M814</accession>
<sequence length="333" mass="37246">MGNVFSRNGWQRLWDDPVLDAINQLRAEVREANAFIRAQVVHNQTFTERLDGIDARCGCGLNREEDEEGEDDGEDDVIVRQDNDDGQDDDEPEDAGDSRSSSLEVNVSNRTNTSTPDDPAHISNCRSKKAKCCSCKIKPDTSAPKPKKAKCVSSKIKPDTSALKPKKAKSVSPKIESDVSDLKPKKFVTNIRLVVTFQNGFEGLIVSAVTFTEEFADWPFDKILLKIGHSVMHLPFPDPVMFFCKSVLFHCGTLDKSFSKPQLDGYLKALVVKESSCICLKRKRVVVLVIFSKKFPIDGSYLAAEDIRNLLEQCDEVLVSYFFVLTGDCLKRQ</sequence>
<feature type="compositionally biased region" description="Acidic residues" evidence="1">
    <location>
        <begin position="64"/>
        <end position="76"/>
    </location>
</feature>
<evidence type="ECO:0000256" key="1">
    <source>
        <dbReference type="SAM" id="MobiDB-lite"/>
    </source>
</evidence>
<organism evidence="2 3">
    <name type="scientific">Meloidogyne incognita</name>
    <name type="common">Southern root-knot nematode worm</name>
    <name type="synonym">Oxyuris incognita</name>
    <dbReference type="NCBI Taxonomy" id="6306"/>
    <lineage>
        <taxon>Eukaryota</taxon>
        <taxon>Metazoa</taxon>
        <taxon>Ecdysozoa</taxon>
        <taxon>Nematoda</taxon>
        <taxon>Chromadorea</taxon>
        <taxon>Rhabditida</taxon>
        <taxon>Tylenchina</taxon>
        <taxon>Tylenchomorpha</taxon>
        <taxon>Tylenchoidea</taxon>
        <taxon>Meloidogynidae</taxon>
        <taxon>Meloidogyninae</taxon>
        <taxon>Meloidogyne</taxon>
        <taxon>Meloidogyne incognita group</taxon>
    </lineage>
</organism>
<dbReference type="WBParaSite" id="Minc3s01109g20798">
    <property type="protein sequence ID" value="Minc3s01109g20798"/>
    <property type="gene ID" value="Minc3s01109g20798"/>
</dbReference>
<evidence type="ECO:0000313" key="2">
    <source>
        <dbReference type="Proteomes" id="UP000887563"/>
    </source>
</evidence>
<feature type="compositionally biased region" description="Acidic residues" evidence="1">
    <location>
        <begin position="84"/>
        <end position="95"/>
    </location>
</feature>
<feature type="compositionally biased region" description="Polar residues" evidence="1">
    <location>
        <begin position="98"/>
        <end position="116"/>
    </location>
</feature>
<protein>
    <submittedName>
        <fullName evidence="3">Uncharacterized protein</fullName>
    </submittedName>
</protein>
<name>A0A914M814_MELIC</name>